<feature type="compositionally biased region" description="Basic and acidic residues" evidence="1">
    <location>
        <begin position="106"/>
        <end position="120"/>
    </location>
</feature>
<feature type="compositionally biased region" description="Low complexity" evidence="1">
    <location>
        <begin position="564"/>
        <end position="579"/>
    </location>
</feature>
<feature type="compositionally biased region" description="Basic residues" evidence="1">
    <location>
        <begin position="396"/>
        <end position="406"/>
    </location>
</feature>
<feature type="compositionally biased region" description="Basic and acidic residues" evidence="1">
    <location>
        <begin position="292"/>
        <end position="304"/>
    </location>
</feature>
<feature type="region of interest" description="Disordered" evidence="1">
    <location>
        <begin position="606"/>
        <end position="686"/>
    </location>
</feature>
<dbReference type="AlphaFoldDB" id="A0A8J8WCG9"/>
<feature type="compositionally biased region" description="Basic and acidic residues" evidence="1">
    <location>
        <begin position="448"/>
        <end position="457"/>
    </location>
</feature>
<feature type="compositionally biased region" description="Basic and acidic residues" evidence="1">
    <location>
        <begin position="84"/>
        <end position="95"/>
    </location>
</feature>
<gene>
    <name evidence="2" type="ORF">PECM_003309</name>
</gene>
<feature type="compositionally biased region" description="Low complexity" evidence="1">
    <location>
        <begin position="59"/>
        <end position="73"/>
    </location>
</feature>
<evidence type="ECO:0000256" key="1">
    <source>
        <dbReference type="SAM" id="MobiDB-lite"/>
    </source>
</evidence>
<feature type="compositionally biased region" description="Polar residues" evidence="1">
    <location>
        <begin position="636"/>
        <end position="646"/>
    </location>
</feature>
<sequence length="686" mass="77757">MQRDLALPLSLVIETCRRAMPGGRIPQAAYVEDWDEEGGIVPDSRHSANATANSAIKISSSRTAATGTSTQSGPLGERSPPGPHKLDMPKHRNDLVRTSSSRRPRKDKERERLRPEHVDKPTGIPSHHHAHVQQSSRPHRTRESAQIAEHYPPPERYYEDSVRYHQQQPSTPVERQFGMDFAAPYFGHPPVPDYPPAEYHRYPHAIEEVHRPVGRSNRSNSYQMYHQGRPASIHAGMMAHSPAPGYPPPHQGSYYEHGHPAAASTYAHPYASSPYAGSYYGGSEYGHPSDYPPERSRSRTRERPPTQSRPRRPSSIYGGPPQMDHDVFPPWFDEQEDSYFPEPNQRNAPRERRSRDIPWENLREPQYDDPRGRVPKSHRADDRYKMPPPPPPPPSHLKHKAQVHQARRPERPELPRKAHTTQVAPPAPRRQSRASMDMREMVAALPEPSRRASRDTRPPQPRYNSLRESRRPTSYYDSARGAQVAVASSRRRRREQYYSEEEDDDEEEEEEDEEEDEDHIQVPVDGLERREREVERYQAQQSGRTKTMPASSEALLTKKAIGAGSDNGSQKSGSNSSRGSGSGNGDGKNMNLLVNGLTIGFTEESVAGKNIKIQAGDTGRVQLSIAGERRPKQYHGTGSSYSDQTGRSVRREPTEVPRRPRDDRRSEKASRRSSQSTYGESRRFAR</sequence>
<feature type="region of interest" description="Disordered" evidence="1">
    <location>
        <begin position="55"/>
        <end position="146"/>
    </location>
</feature>
<comment type="caution">
    <text evidence="2">The sequence shown here is derived from an EMBL/GenBank/DDBJ whole genome shotgun (WGS) entry which is preliminary data.</text>
</comment>
<feature type="region of interest" description="Disordered" evidence="1">
    <location>
        <begin position="284"/>
        <end position="592"/>
    </location>
</feature>
<reference evidence="2" key="1">
    <citation type="journal article" date="2020" name="Front. Microbiol.">
        <title>Gene regulatory networks of Penicillium echinulatum 2HH and Penicillium oxalicum 114-2 inferred by a computational biology approach.</title>
        <authorList>
            <person name="Lenz A.R."/>
            <person name="Galan-Vasquez E."/>
            <person name="Balbinot E."/>
            <person name="De Abreu F.P."/>
            <person name="De Oliveira N.S."/>
            <person name="Da Rosa L.O."/>
            <person name="De Avila E Silva S."/>
            <person name="Camassola M."/>
            <person name="Dillon A.J.P."/>
            <person name="Perez-Rueda E."/>
        </authorList>
    </citation>
    <scope>NUCLEOTIDE SEQUENCE</scope>
    <source>
        <strain evidence="2">S1M29</strain>
    </source>
</reference>
<organism evidence="2 3">
    <name type="scientific">Penicillium ucsense</name>
    <dbReference type="NCBI Taxonomy" id="2839758"/>
    <lineage>
        <taxon>Eukaryota</taxon>
        <taxon>Fungi</taxon>
        <taxon>Dikarya</taxon>
        <taxon>Ascomycota</taxon>
        <taxon>Pezizomycotina</taxon>
        <taxon>Eurotiomycetes</taxon>
        <taxon>Eurotiomycetidae</taxon>
        <taxon>Eurotiales</taxon>
        <taxon>Aspergillaceae</taxon>
        <taxon>Penicillium</taxon>
    </lineage>
</organism>
<feature type="compositionally biased region" description="Pro residues" evidence="1">
    <location>
        <begin position="386"/>
        <end position="395"/>
    </location>
</feature>
<accession>A0A8J8WCG9</accession>
<evidence type="ECO:0000313" key="3">
    <source>
        <dbReference type="Proteomes" id="UP000631181"/>
    </source>
</evidence>
<dbReference type="EMBL" id="WIWV01000002">
    <property type="protein sequence ID" value="KAF7719994.1"/>
    <property type="molecule type" value="Genomic_DNA"/>
</dbReference>
<protein>
    <submittedName>
        <fullName evidence="2">Uncharacterized protein</fullName>
    </submittedName>
</protein>
<dbReference type="OrthoDB" id="5407458at2759"/>
<proteinExistence type="predicted"/>
<feature type="compositionally biased region" description="Basic and acidic residues" evidence="1">
    <location>
        <begin position="526"/>
        <end position="536"/>
    </location>
</feature>
<feature type="compositionally biased region" description="Basic and acidic residues" evidence="1">
    <location>
        <begin position="348"/>
        <end position="385"/>
    </location>
</feature>
<feature type="compositionally biased region" description="Basic and acidic residues" evidence="1">
    <location>
        <begin position="407"/>
        <end position="416"/>
    </location>
</feature>
<feature type="compositionally biased region" description="Polar residues" evidence="1">
    <location>
        <begin position="538"/>
        <end position="550"/>
    </location>
</feature>
<evidence type="ECO:0000313" key="2">
    <source>
        <dbReference type="EMBL" id="KAF7719994.1"/>
    </source>
</evidence>
<feature type="region of interest" description="Disordered" evidence="1">
    <location>
        <begin position="235"/>
        <end position="257"/>
    </location>
</feature>
<feature type="compositionally biased region" description="Basic and acidic residues" evidence="1">
    <location>
        <begin position="649"/>
        <end position="670"/>
    </location>
</feature>
<feature type="compositionally biased region" description="Acidic residues" evidence="1">
    <location>
        <begin position="498"/>
        <end position="518"/>
    </location>
</feature>
<name>A0A8J8WCG9_9EURO</name>
<keyword evidence="3" id="KW-1185">Reference proteome</keyword>
<dbReference type="Proteomes" id="UP000631181">
    <property type="component" value="Unassembled WGS sequence"/>
</dbReference>
<feature type="compositionally biased region" description="Low complexity" evidence="1">
    <location>
        <begin position="478"/>
        <end position="488"/>
    </location>
</feature>